<comment type="caution">
    <text evidence="1">The sequence shown here is derived from an EMBL/GenBank/DDBJ whole genome shotgun (WGS) entry which is preliminary data.</text>
</comment>
<evidence type="ECO:0000313" key="2">
    <source>
        <dbReference type="Proteomes" id="UP001597079"/>
    </source>
</evidence>
<protein>
    <submittedName>
        <fullName evidence="1">Uncharacterized protein</fullName>
    </submittedName>
</protein>
<evidence type="ECO:0000313" key="1">
    <source>
        <dbReference type="EMBL" id="MFD1673616.1"/>
    </source>
</evidence>
<gene>
    <name evidence="1" type="ORF">ACFSB2_02690</name>
</gene>
<reference evidence="2" key="1">
    <citation type="journal article" date="2019" name="Int. J. Syst. Evol. Microbiol.">
        <title>The Global Catalogue of Microorganisms (GCM) 10K type strain sequencing project: providing services to taxonomists for standard genome sequencing and annotation.</title>
        <authorList>
            <consortium name="The Broad Institute Genomics Platform"/>
            <consortium name="The Broad Institute Genome Sequencing Center for Infectious Disease"/>
            <person name="Wu L."/>
            <person name="Ma J."/>
        </authorList>
    </citation>
    <scope>NUCLEOTIDE SEQUENCE [LARGE SCALE GENOMIC DNA]</scope>
    <source>
        <strain evidence="2">CGMCC 1.12286</strain>
    </source>
</reference>
<keyword evidence="2" id="KW-1185">Reference proteome</keyword>
<dbReference type="Proteomes" id="UP001597079">
    <property type="component" value="Unassembled WGS sequence"/>
</dbReference>
<dbReference type="RefSeq" id="WP_377941074.1">
    <property type="nucleotide sequence ID" value="NZ_JBHUCX010000008.1"/>
</dbReference>
<proteinExistence type="predicted"/>
<organism evidence="1 2">
    <name type="scientific">Alicyclobacillus fodiniaquatilis</name>
    <dbReference type="NCBI Taxonomy" id="1661150"/>
    <lineage>
        <taxon>Bacteria</taxon>
        <taxon>Bacillati</taxon>
        <taxon>Bacillota</taxon>
        <taxon>Bacilli</taxon>
        <taxon>Bacillales</taxon>
        <taxon>Alicyclobacillaceae</taxon>
        <taxon>Alicyclobacillus</taxon>
    </lineage>
</organism>
<sequence length="65" mass="7382">MSDTYYLEYEISSGERVILAFADVNDRDGCHISLDMYKVQLGPVDEVVLQRILGKFQGEVVRQGD</sequence>
<accession>A0ABW4JBA0</accession>
<dbReference type="EMBL" id="JBHUCX010000008">
    <property type="protein sequence ID" value="MFD1673616.1"/>
    <property type="molecule type" value="Genomic_DNA"/>
</dbReference>
<name>A0ABW4JBA0_9BACL</name>